<organism evidence="2 3">
    <name type="scientific">Monosporascus cannonballus</name>
    <dbReference type="NCBI Taxonomy" id="155416"/>
    <lineage>
        <taxon>Eukaryota</taxon>
        <taxon>Fungi</taxon>
        <taxon>Dikarya</taxon>
        <taxon>Ascomycota</taxon>
        <taxon>Pezizomycotina</taxon>
        <taxon>Sordariomycetes</taxon>
        <taxon>Xylariomycetidae</taxon>
        <taxon>Xylariales</taxon>
        <taxon>Xylariales incertae sedis</taxon>
        <taxon>Monosporascus</taxon>
    </lineage>
</organism>
<protein>
    <submittedName>
        <fullName evidence="2">Uncharacterized protein</fullName>
    </submittedName>
</protein>
<feature type="signal peptide" evidence="1">
    <location>
        <begin position="1"/>
        <end position="21"/>
    </location>
</feature>
<keyword evidence="1" id="KW-0732">Signal</keyword>
<dbReference type="Proteomes" id="UP000294003">
    <property type="component" value="Unassembled WGS sequence"/>
</dbReference>
<evidence type="ECO:0000256" key="1">
    <source>
        <dbReference type="SAM" id="SignalP"/>
    </source>
</evidence>
<gene>
    <name evidence="2" type="ORF">DL762_010350</name>
</gene>
<keyword evidence="3" id="KW-1185">Reference proteome</keyword>
<sequence>MLSSILFFITGIAAIFDLVRAELYIYAVNTFDPLADNLAGVTLSGYHFFDSPPDCKDVGNAIYFSELEDNLGPDERFS</sequence>
<dbReference type="EMBL" id="QJNS01000752">
    <property type="protein sequence ID" value="RYO73720.1"/>
    <property type="molecule type" value="Genomic_DNA"/>
</dbReference>
<proteinExistence type="predicted"/>
<comment type="caution">
    <text evidence="2">The sequence shown here is derived from an EMBL/GenBank/DDBJ whole genome shotgun (WGS) entry which is preliminary data.</text>
</comment>
<accession>A0ABY0GQS0</accession>
<name>A0ABY0GQS0_9PEZI</name>
<reference evidence="2 3" key="1">
    <citation type="submission" date="2018-06" db="EMBL/GenBank/DDBJ databases">
        <title>Complete Genomes of Monosporascus.</title>
        <authorList>
            <person name="Robinson A.J."/>
            <person name="Natvig D.O."/>
        </authorList>
    </citation>
    <scope>NUCLEOTIDE SEQUENCE [LARGE SCALE GENOMIC DNA]</scope>
    <source>
        <strain evidence="2 3">CBS 609.92</strain>
    </source>
</reference>
<evidence type="ECO:0000313" key="3">
    <source>
        <dbReference type="Proteomes" id="UP000294003"/>
    </source>
</evidence>
<evidence type="ECO:0000313" key="2">
    <source>
        <dbReference type="EMBL" id="RYO73720.1"/>
    </source>
</evidence>
<feature type="chain" id="PRO_5047074728" evidence="1">
    <location>
        <begin position="22"/>
        <end position="78"/>
    </location>
</feature>